<reference evidence="2" key="1">
    <citation type="submission" date="2020-10" db="EMBL/GenBank/DDBJ databases">
        <title>Sequencing the genomes of 1000 actinobacteria strains.</title>
        <authorList>
            <person name="Klenk H.-P."/>
        </authorList>
    </citation>
    <scope>NUCLEOTIDE SEQUENCE</scope>
    <source>
        <strain evidence="2">DSM 45354</strain>
    </source>
</reference>
<dbReference type="SUPFAM" id="SSF48452">
    <property type="entry name" value="TPR-like"/>
    <property type="match status" value="1"/>
</dbReference>
<dbReference type="SMART" id="SM00028">
    <property type="entry name" value="TPR"/>
    <property type="match status" value="5"/>
</dbReference>
<dbReference type="RefSeq" id="WP_192754672.1">
    <property type="nucleotide sequence ID" value="NZ_BAABJL010000178.1"/>
</dbReference>
<name>A0A927RGR4_9ACTN</name>
<feature type="coiled-coil region" evidence="1">
    <location>
        <begin position="408"/>
        <end position="435"/>
    </location>
</feature>
<evidence type="ECO:0000313" key="2">
    <source>
        <dbReference type="EMBL" id="MBE1611460.1"/>
    </source>
</evidence>
<dbReference type="EMBL" id="JADBEM010000001">
    <property type="protein sequence ID" value="MBE1611460.1"/>
    <property type="molecule type" value="Genomic_DNA"/>
</dbReference>
<sequence>MISLRIRLACARAAAKVAPEWGRVWLATVWVSLAEHLAFHQRREEAALAARTAVRRWLLLHRRRPDRHQARLAHALGVLADRLGDIGADDEALAAAERAVELVQDHPAADANVLATTRHALSLAYARAGRPDDAMTTIEEAVALLRPAEVDGARVVRLTPSSRPALAAVLTRFGEFLAGRGRYEEALAAYGEAVVTYQWLFRRGRWRYTVPYLGAQGERARQLGALGRYAEALEQVARPLAYFQLMAGAYPAQYRCVQAALLADVAEWRGALGQHDEALDGADLAVALFRHECETQPARAEAGLAFALRCLGVQLRALNRPAEAVVVLEEALVIRRRLAANSSGHLTPLANLLTELADTFWALNKRGPSIRLTAERVAVDRQLVVDPRTGPEEGSRMLARDLYLLGVRRRAMGQLEDASQALEEAVDRLRDLVAGLVSGVEITGGSDPGQGPTGRSGVAAIAANPDDQALLADGLEELAHVYDARGYLVEAFIAIDESTAIRDRLVFAPRS</sequence>
<organism evidence="2 3">
    <name type="scientific">Actinopolymorpha pittospori</name>
    <dbReference type="NCBI Taxonomy" id="648752"/>
    <lineage>
        <taxon>Bacteria</taxon>
        <taxon>Bacillati</taxon>
        <taxon>Actinomycetota</taxon>
        <taxon>Actinomycetes</taxon>
        <taxon>Propionibacteriales</taxon>
        <taxon>Actinopolymorphaceae</taxon>
        <taxon>Actinopolymorpha</taxon>
    </lineage>
</organism>
<dbReference type="Proteomes" id="UP000638648">
    <property type="component" value="Unassembled WGS sequence"/>
</dbReference>
<keyword evidence="1" id="KW-0175">Coiled coil</keyword>
<protein>
    <submittedName>
        <fullName evidence="2">Tetratricopeptide (TPR) repeat protein</fullName>
    </submittedName>
</protein>
<gene>
    <name evidence="2" type="ORF">HEB94_008308</name>
</gene>
<accession>A0A927RGR4</accession>
<proteinExistence type="predicted"/>
<comment type="caution">
    <text evidence="2">The sequence shown here is derived from an EMBL/GenBank/DDBJ whole genome shotgun (WGS) entry which is preliminary data.</text>
</comment>
<dbReference type="InterPro" id="IPR019734">
    <property type="entry name" value="TPR_rpt"/>
</dbReference>
<dbReference type="Pfam" id="PF13374">
    <property type="entry name" value="TPR_10"/>
    <property type="match status" value="1"/>
</dbReference>
<dbReference type="AlphaFoldDB" id="A0A927RGR4"/>
<dbReference type="InterPro" id="IPR011990">
    <property type="entry name" value="TPR-like_helical_dom_sf"/>
</dbReference>
<evidence type="ECO:0000313" key="3">
    <source>
        <dbReference type="Proteomes" id="UP000638648"/>
    </source>
</evidence>
<evidence type="ECO:0000256" key="1">
    <source>
        <dbReference type="SAM" id="Coils"/>
    </source>
</evidence>
<keyword evidence="3" id="KW-1185">Reference proteome</keyword>
<dbReference type="Gene3D" id="1.25.40.10">
    <property type="entry name" value="Tetratricopeptide repeat domain"/>
    <property type="match status" value="2"/>
</dbReference>